<sequence length="177" mass="19126">MKKIVVVALSLAVSGSAFAQASKPGTYYVKEAALEERLAPSASGSVTNRIYRRQKVEVFEIKDGWARVSKYYDGAVEGKASQVARWVLASGLSSTQPAELPQPSIQSDPRIAKDAIPKVGQHGLTEQDVQILHKGALRFLNSGKCSRVEYGDKSTSKANTYYVNCGGPNLFFTPGDV</sequence>
<dbReference type="EMBL" id="JBHSOG010000049">
    <property type="protein sequence ID" value="MFC5770147.1"/>
    <property type="molecule type" value="Genomic_DNA"/>
</dbReference>
<name>A0ABW1AS89_9RHOO</name>
<keyword evidence="1" id="KW-0732">Signal</keyword>
<organism evidence="2 3">
    <name type="scientific">Thauera sinica</name>
    <dbReference type="NCBI Taxonomy" id="2665146"/>
    <lineage>
        <taxon>Bacteria</taxon>
        <taxon>Pseudomonadati</taxon>
        <taxon>Pseudomonadota</taxon>
        <taxon>Betaproteobacteria</taxon>
        <taxon>Rhodocyclales</taxon>
        <taxon>Zoogloeaceae</taxon>
        <taxon>Thauera</taxon>
    </lineage>
</organism>
<protein>
    <recommendedName>
        <fullName evidence="4">SH3b domain-containing protein</fullName>
    </recommendedName>
</protein>
<reference evidence="3" key="1">
    <citation type="journal article" date="2019" name="Int. J. Syst. Evol. Microbiol.">
        <title>The Global Catalogue of Microorganisms (GCM) 10K type strain sequencing project: providing services to taxonomists for standard genome sequencing and annotation.</title>
        <authorList>
            <consortium name="The Broad Institute Genomics Platform"/>
            <consortium name="The Broad Institute Genome Sequencing Center for Infectious Disease"/>
            <person name="Wu L."/>
            <person name="Ma J."/>
        </authorList>
    </citation>
    <scope>NUCLEOTIDE SEQUENCE [LARGE SCALE GENOMIC DNA]</scope>
    <source>
        <strain evidence="3">SHR3</strain>
    </source>
</reference>
<gene>
    <name evidence="2" type="ORF">ACFPTN_12265</name>
</gene>
<accession>A0ABW1AS89</accession>
<evidence type="ECO:0000256" key="1">
    <source>
        <dbReference type="SAM" id="SignalP"/>
    </source>
</evidence>
<feature type="chain" id="PRO_5046596322" description="SH3b domain-containing protein" evidence="1">
    <location>
        <begin position="20"/>
        <end position="177"/>
    </location>
</feature>
<feature type="signal peptide" evidence="1">
    <location>
        <begin position="1"/>
        <end position="19"/>
    </location>
</feature>
<keyword evidence="3" id="KW-1185">Reference proteome</keyword>
<evidence type="ECO:0000313" key="3">
    <source>
        <dbReference type="Proteomes" id="UP001595974"/>
    </source>
</evidence>
<evidence type="ECO:0000313" key="2">
    <source>
        <dbReference type="EMBL" id="MFC5770147.1"/>
    </source>
</evidence>
<dbReference type="RefSeq" id="WP_096452736.1">
    <property type="nucleotide sequence ID" value="NZ_JBHSOG010000049.1"/>
</dbReference>
<evidence type="ECO:0008006" key="4">
    <source>
        <dbReference type="Google" id="ProtNLM"/>
    </source>
</evidence>
<comment type="caution">
    <text evidence="2">The sequence shown here is derived from an EMBL/GenBank/DDBJ whole genome shotgun (WGS) entry which is preliminary data.</text>
</comment>
<proteinExistence type="predicted"/>
<dbReference type="Proteomes" id="UP001595974">
    <property type="component" value="Unassembled WGS sequence"/>
</dbReference>